<comment type="catalytic activity">
    <reaction evidence="1">
        <text>Endohydrolysis of (1-&gt;4)-beta-D-glucosidic linkages in cellulose, lichenin and cereal beta-D-glucans.</text>
        <dbReference type="EC" id="3.2.1.4"/>
    </reaction>
</comment>
<keyword evidence="6" id="KW-0326">Glycosidase</keyword>
<dbReference type="Proteomes" id="UP000198862">
    <property type="component" value="Unassembled WGS sequence"/>
</dbReference>
<evidence type="ECO:0000256" key="6">
    <source>
        <dbReference type="ARBA" id="ARBA00023295"/>
    </source>
</evidence>
<keyword evidence="7" id="KW-0624">Polysaccharide degradation</keyword>
<dbReference type="InterPro" id="IPR008928">
    <property type="entry name" value="6-hairpin_glycosidase_sf"/>
</dbReference>
<dbReference type="AlphaFoldDB" id="A0A1I1LGJ9"/>
<dbReference type="OrthoDB" id="9766708at2"/>
<evidence type="ECO:0000256" key="2">
    <source>
        <dbReference type="ARBA" id="ARBA00009209"/>
    </source>
</evidence>
<dbReference type="EMBL" id="FOLO01000016">
    <property type="protein sequence ID" value="SFC72224.1"/>
    <property type="molecule type" value="Genomic_DNA"/>
</dbReference>
<dbReference type="STRING" id="1123010.SAMN02745724_02373"/>
<dbReference type="Pfam" id="PF01270">
    <property type="entry name" value="Glyco_hydro_8"/>
    <property type="match status" value="1"/>
</dbReference>
<feature type="chain" id="PRO_5011606276" description="cellulase" evidence="8">
    <location>
        <begin position="28"/>
        <end position="392"/>
    </location>
</feature>
<evidence type="ECO:0000256" key="3">
    <source>
        <dbReference type="ARBA" id="ARBA00012601"/>
    </source>
</evidence>
<feature type="signal peptide" evidence="8">
    <location>
        <begin position="1"/>
        <end position="27"/>
    </location>
</feature>
<dbReference type="Gene3D" id="1.50.10.10">
    <property type="match status" value="1"/>
</dbReference>
<evidence type="ECO:0000313" key="9">
    <source>
        <dbReference type="EMBL" id="SFC72224.1"/>
    </source>
</evidence>
<keyword evidence="4" id="KW-0378">Hydrolase</keyword>
<keyword evidence="7" id="KW-0119">Carbohydrate metabolism</keyword>
<keyword evidence="10" id="KW-1185">Reference proteome</keyword>
<comment type="similarity">
    <text evidence="2">Belongs to the glycosyl hydrolase 8 (cellulase D) family.</text>
</comment>
<dbReference type="SUPFAM" id="SSF48208">
    <property type="entry name" value="Six-hairpin glycosidases"/>
    <property type="match status" value="1"/>
</dbReference>
<evidence type="ECO:0000313" key="10">
    <source>
        <dbReference type="Proteomes" id="UP000198862"/>
    </source>
</evidence>
<protein>
    <recommendedName>
        <fullName evidence="3">cellulase</fullName>
        <ecNumber evidence="3">3.2.1.4</ecNumber>
    </recommendedName>
</protein>
<gene>
    <name evidence="9" type="ORF">SAMN02745724_02373</name>
</gene>
<dbReference type="InterPro" id="IPR002037">
    <property type="entry name" value="Glyco_hydro_8"/>
</dbReference>
<dbReference type="RefSeq" id="WP_091983933.1">
    <property type="nucleotide sequence ID" value="NZ_FOLO01000016.1"/>
</dbReference>
<evidence type="ECO:0000256" key="5">
    <source>
        <dbReference type="ARBA" id="ARBA00023001"/>
    </source>
</evidence>
<keyword evidence="5" id="KW-0136">Cellulose degradation</keyword>
<reference evidence="9 10" key="1">
    <citation type="submission" date="2016-10" db="EMBL/GenBank/DDBJ databases">
        <authorList>
            <person name="de Groot N.N."/>
        </authorList>
    </citation>
    <scope>NUCLEOTIDE SEQUENCE [LARGE SCALE GENOMIC DNA]</scope>
    <source>
        <strain evidence="9 10">DSM 6059</strain>
    </source>
</reference>
<evidence type="ECO:0000256" key="8">
    <source>
        <dbReference type="SAM" id="SignalP"/>
    </source>
</evidence>
<dbReference type="EC" id="3.2.1.4" evidence="3"/>
<dbReference type="GO" id="GO:0030245">
    <property type="term" value="P:cellulose catabolic process"/>
    <property type="evidence" value="ECO:0007669"/>
    <property type="project" value="UniProtKB-KW"/>
</dbReference>
<keyword evidence="8" id="KW-0732">Signal</keyword>
<name>A0A1I1LGJ9_9GAMM</name>
<dbReference type="PRINTS" id="PR00735">
    <property type="entry name" value="GLHYDRLASE8"/>
</dbReference>
<dbReference type="NCBIfam" id="NF008305">
    <property type="entry name" value="PRK11097.1"/>
    <property type="match status" value="1"/>
</dbReference>
<proteinExistence type="inferred from homology"/>
<sequence>MPHISLLALKYLFVMNICMFCSNLVHASMSLNTPVKKCKTWALWDDFKQNFITQDGRVIDLQSKNYISTSEGQSYALFFSLIANDKIMFKKLLAWSQNNLAYGNLNNHLPAWVWGLKKDKRYGIIDKNPATDADLWLAYTLIEAGRLWQNKPYKALGLQLLKQIISKETEHIPGLGLSLLPAPYGFKLDHNIWRLNPSYLPLPILKRFSIKPGFATWKNIYKTSAKTILHTSIKGFSPDWVLYSKNKTFHYSIKNTDLGSYDAIRVYLWAGLMNEKAEYKTQLLKQLSPMVNSTKALGSVPLNTYANTGKYKKKASSGFMAALLPLLKNTHNHFFYQQEYQNLQIALLEKPNKNYYQSVLMLFSLSFIDGLYHFDKNGFLFTHWNNQNCVSI</sequence>
<evidence type="ECO:0000256" key="7">
    <source>
        <dbReference type="ARBA" id="ARBA00023326"/>
    </source>
</evidence>
<accession>A0A1I1LGJ9</accession>
<evidence type="ECO:0000256" key="4">
    <source>
        <dbReference type="ARBA" id="ARBA00022801"/>
    </source>
</evidence>
<dbReference type="GO" id="GO:0008810">
    <property type="term" value="F:cellulase activity"/>
    <property type="evidence" value="ECO:0007669"/>
    <property type="project" value="UniProtKB-EC"/>
</dbReference>
<organism evidence="9 10">
    <name type="scientific">Pseudoalteromonas denitrificans DSM 6059</name>
    <dbReference type="NCBI Taxonomy" id="1123010"/>
    <lineage>
        <taxon>Bacteria</taxon>
        <taxon>Pseudomonadati</taxon>
        <taxon>Pseudomonadota</taxon>
        <taxon>Gammaproteobacteria</taxon>
        <taxon>Alteromonadales</taxon>
        <taxon>Pseudoalteromonadaceae</taxon>
        <taxon>Pseudoalteromonas</taxon>
    </lineage>
</organism>
<dbReference type="InterPro" id="IPR012341">
    <property type="entry name" value="6hp_glycosidase-like_sf"/>
</dbReference>
<evidence type="ECO:0000256" key="1">
    <source>
        <dbReference type="ARBA" id="ARBA00000966"/>
    </source>
</evidence>